<comment type="caution">
    <text evidence="6">The sequence shown here is derived from an EMBL/GenBank/DDBJ whole genome shotgun (WGS) entry which is preliminary data.</text>
</comment>
<proteinExistence type="inferred from homology"/>
<dbReference type="GO" id="GO:0016811">
    <property type="term" value="F:hydrolase activity, acting on carbon-nitrogen (but not peptide) bonds, in linear amides"/>
    <property type="evidence" value="ECO:0007669"/>
    <property type="project" value="TreeGrafter"/>
</dbReference>
<dbReference type="EMBL" id="DRTB01000044">
    <property type="protein sequence ID" value="HHE04554.1"/>
    <property type="molecule type" value="Genomic_DNA"/>
</dbReference>
<dbReference type="PANTHER" id="PTHR35005">
    <property type="entry name" value="3-DEHYDRO-SCYLLO-INOSOSE HYDROLASE"/>
    <property type="match status" value="1"/>
</dbReference>
<protein>
    <submittedName>
        <fullName evidence="6">Creatininase family protein</fullName>
    </submittedName>
</protein>
<comment type="similarity">
    <text evidence="5">Belongs to the creatininase superfamily.</text>
</comment>
<dbReference type="PANTHER" id="PTHR35005:SF1">
    <property type="entry name" value="2-AMINO-5-FORMYLAMINO-6-RIBOSYLAMINOPYRIMIDIN-4(3H)-ONE 5'-MONOPHOSPHATE DEFORMYLASE"/>
    <property type="match status" value="1"/>
</dbReference>
<dbReference type="InterPro" id="IPR003785">
    <property type="entry name" value="Creatininase/forma_Hydrolase"/>
</dbReference>
<reference evidence="6" key="1">
    <citation type="journal article" date="2020" name="mSystems">
        <title>Genome- and Community-Level Interaction Insights into Carbon Utilization and Element Cycling Functions of Hydrothermarchaeota in Hydrothermal Sediment.</title>
        <authorList>
            <person name="Zhou Z."/>
            <person name="Liu Y."/>
            <person name="Xu W."/>
            <person name="Pan J."/>
            <person name="Luo Z.H."/>
            <person name="Li M."/>
        </authorList>
    </citation>
    <scope>NUCLEOTIDE SEQUENCE [LARGE SCALE GENOMIC DNA]</scope>
    <source>
        <strain evidence="6">HyVt-74</strain>
    </source>
</reference>
<evidence type="ECO:0000256" key="1">
    <source>
        <dbReference type="ARBA" id="ARBA00001947"/>
    </source>
</evidence>
<evidence type="ECO:0000313" key="6">
    <source>
        <dbReference type="EMBL" id="HHE04554.1"/>
    </source>
</evidence>
<evidence type="ECO:0000256" key="3">
    <source>
        <dbReference type="ARBA" id="ARBA00022801"/>
    </source>
</evidence>
<dbReference type="GO" id="GO:0009231">
    <property type="term" value="P:riboflavin biosynthetic process"/>
    <property type="evidence" value="ECO:0007669"/>
    <property type="project" value="TreeGrafter"/>
</dbReference>
<gene>
    <name evidence="6" type="ORF">ENL19_00665</name>
</gene>
<comment type="cofactor">
    <cofactor evidence="1">
        <name>Zn(2+)</name>
        <dbReference type="ChEBI" id="CHEBI:29105"/>
    </cofactor>
</comment>
<dbReference type="Pfam" id="PF02633">
    <property type="entry name" value="Creatininase"/>
    <property type="match status" value="1"/>
</dbReference>
<dbReference type="GO" id="GO:0046872">
    <property type="term" value="F:metal ion binding"/>
    <property type="evidence" value="ECO:0007669"/>
    <property type="project" value="UniProtKB-KW"/>
</dbReference>
<organism evidence="6">
    <name type="scientific">candidate division WOR-3 bacterium</name>
    <dbReference type="NCBI Taxonomy" id="2052148"/>
    <lineage>
        <taxon>Bacteria</taxon>
        <taxon>Bacteria division WOR-3</taxon>
    </lineage>
</organism>
<accession>A0A7C5HFF7</accession>
<dbReference type="InterPro" id="IPR024087">
    <property type="entry name" value="Creatininase-like_sf"/>
</dbReference>
<evidence type="ECO:0000256" key="4">
    <source>
        <dbReference type="ARBA" id="ARBA00022833"/>
    </source>
</evidence>
<keyword evidence="4" id="KW-0862">Zinc</keyword>
<dbReference type="Gene3D" id="3.40.50.10310">
    <property type="entry name" value="Creatininase"/>
    <property type="match status" value="1"/>
</dbReference>
<sequence length="245" mass="27992">MERRLQYLNYKEIAKIVPQEIDSVFLPIGTIEAHGVTPLGTDNIIPEYLSLTLSERLNFLVAPTISYGLTHSLLPYPGSITVKEKSFYNYVLEVMISLSRIGFTKIIVINGHGGNNAVLKNVLYEFYERTGKYAAVIHWWILTYDLTEEFFGEHGAHAGIDENGMILAIDPSLVKKELYSDDDVYLYNRGINSIPIPGSIITYKNGEGKPRFNIKEAKEFKENVLNYLENVLKELLRRWNRVSEL</sequence>
<evidence type="ECO:0000256" key="5">
    <source>
        <dbReference type="ARBA" id="ARBA00024029"/>
    </source>
</evidence>
<keyword evidence="2" id="KW-0479">Metal-binding</keyword>
<dbReference type="SUPFAM" id="SSF102215">
    <property type="entry name" value="Creatininase"/>
    <property type="match status" value="1"/>
</dbReference>
<name>A0A7C5HFF7_UNCW3</name>
<keyword evidence="3" id="KW-0378">Hydrolase</keyword>
<evidence type="ECO:0000256" key="2">
    <source>
        <dbReference type="ARBA" id="ARBA00022723"/>
    </source>
</evidence>
<dbReference type="Proteomes" id="UP000886110">
    <property type="component" value="Unassembled WGS sequence"/>
</dbReference>
<dbReference type="AlphaFoldDB" id="A0A7C5HFF7"/>